<feature type="chain" id="PRO_5034056938" evidence="2">
    <location>
        <begin position="22"/>
        <end position="91"/>
    </location>
</feature>
<organism evidence="3 4">
    <name type="scientific">Cyclopterus lumpus</name>
    <name type="common">Lumpsucker</name>
    <dbReference type="NCBI Taxonomy" id="8103"/>
    <lineage>
        <taxon>Eukaryota</taxon>
        <taxon>Metazoa</taxon>
        <taxon>Chordata</taxon>
        <taxon>Craniata</taxon>
        <taxon>Vertebrata</taxon>
        <taxon>Euteleostomi</taxon>
        <taxon>Actinopterygii</taxon>
        <taxon>Neopterygii</taxon>
        <taxon>Teleostei</taxon>
        <taxon>Neoteleostei</taxon>
        <taxon>Acanthomorphata</taxon>
        <taxon>Eupercaria</taxon>
        <taxon>Perciformes</taxon>
        <taxon>Cottioidei</taxon>
        <taxon>Cottales</taxon>
        <taxon>Cyclopteridae</taxon>
        <taxon>Cyclopterus</taxon>
    </lineage>
</organism>
<keyword evidence="1" id="KW-1133">Transmembrane helix</keyword>
<keyword evidence="4" id="KW-1185">Reference proteome</keyword>
<name>A0A8C2ZUH7_CYCLU</name>
<evidence type="ECO:0000256" key="1">
    <source>
        <dbReference type="SAM" id="Phobius"/>
    </source>
</evidence>
<feature type="transmembrane region" description="Helical" evidence="1">
    <location>
        <begin position="66"/>
        <end position="85"/>
    </location>
</feature>
<keyword evidence="2" id="KW-0732">Signal</keyword>
<protein>
    <submittedName>
        <fullName evidence="3">Uncharacterized protein</fullName>
    </submittedName>
</protein>
<sequence>MKLGLLVVLAMAVLVPSLSEGRTVSRCELKEKLQEVLELRPGLQPFKEKILSIEIKRKIFSLMNVFLFWFLLPAVCWFTAVICEVNRRSML</sequence>
<dbReference type="AlphaFoldDB" id="A0A8C2ZUH7"/>
<evidence type="ECO:0000313" key="3">
    <source>
        <dbReference type="Ensembl" id="ENSCLMP00005031925.1"/>
    </source>
</evidence>
<dbReference type="GeneTree" id="ENSGT01150000288065"/>
<reference evidence="3" key="1">
    <citation type="submission" date="2025-08" db="UniProtKB">
        <authorList>
            <consortium name="Ensembl"/>
        </authorList>
    </citation>
    <scope>IDENTIFICATION</scope>
</reference>
<keyword evidence="1" id="KW-0472">Membrane</keyword>
<feature type="signal peptide" evidence="2">
    <location>
        <begin position="1"/>
        <end position="21"/>
    </location>
</feature>
<proteinExistence type="predicted"/>
<keyword evidence="1" id="KW-0812">Transmembrane</keyword>
<evidence type="ECO:0000313" key="4">
    <source>
        <dbReference type="Proteomes" id="UP000694565"/>
    </source>
</evidence>
<evidence type="ECO:0000256" key="2">
    <source>
        <dbReference type="SAM" id="SignalP"/>
    </source>
</evidence>
<dbReference type="Proteomes" id="UP000694565">
    <property type="component" value="Unplaced"/>
</dbReference>
<accession>A0A8C2ZUH7</accession>
<reference evidence="3" key="2">
    <citation type="submission" date="2025-09" db="UniProtKB">
        <authorList>
            <consortium name="Ensembl"/>
        </authorList>
    </citation>
    <scope>IDENTIFICATION</scope>
</reference>
<dbReference type="Ensembl" id="ENSCLMT00005033291.1">
    <property type="protein sequence ID" value="ENSCLMP00005031925.1"/>
    <property type="gene ID" value="ENSCLMG00005015403.1"/>
</dbReference>